<keyword evidence="2" id="KW-1185">Reference proteome</keyword>
<name>A0A0K0FDE2_STRVS</name>
<evidence type="ECO:0000256" key="1">
    <source>
        <dbReference type="SAM" id="MobiDB-lite"/>
    </source>
</evidence>
<reference evidence="2" key="1">
    <citation type="submission" date="2014-07" db="EMBL/GenBank/DDBJ databases">
        <authorList>
            <person name="Martin A.A"/>
            <person name="De Silva N."/>
        </authorList>
    </citation>
    <scope>NUCLEOTIDE SEQUENCE</scope>
</reference>
<feature type="compositionally biased region" description="Basic and acidic residues" evidence="1">
    <location>
        <begin position="43"/>
        <end position="56"/>
    </location>
</feature>
<protein>
    <submittedName>
        <fullName evidence="3">Uncharacterized protein</fullName>
    </submittedName>
</protein>
<evidence type="ECO:0000313" key="2">
    <source>
        <dbReference type="Proteomes" id="UP000035680"/>
    </source>
</evidence>
<organism evidence="2 3">
    <name type="scientific">Strongyloides venezuelensis</name>
    <name type="common">Threadworm</name>
    <dbReference type="NCBI Taxonomy" id="75913"/>
    <lineage>
        <taxon>Eukaryota</taxon>
        <taxon>Metazoa</taxon>
        <taxon>Ecdysozoa</taxon>
        <taxon>Nematoda</taxon>
        <taxon>Chromadorea</taxon>
        <taxon>Rhabditida</taxon>
        <taxon>Tylenchina</taxon>
        <taxon>Panagrolaimomorpha</taxon>
        <taxon>Strongyloidoidea</taxon>
        <taxon>Strongyloididae</taxon>
        <taxon>Strongyloides</taxon>
    </lineage>
</organism>
<evidence type="ECO:0000313" key="3">
    <source>
        <dbReference type="WBParaSite" id="SVE_0686400.1"/>
    </source>
</evidence>
<dbReference type="AlphaFoldDB" id="A0A0K0FDE2"/>
<accession>A0A0K0FDE2</accession>
<dbReference type="WBParaSite" id="SVE_0686400.1">
    <property type="protein sequence ID" value="SVE_0686400.1"/>
    <property type="gene ID" value="SVE_0686400"/>
</dbReference>
<reference evidence="3" key="2">
    <citation type="submission" date="2015-08" db="UniProtKB">
        <authorList>
            <consortium name="WormBaseParasite"/>
        </authorList>
    </citation>
    <scope>IDENTIFICATION</scope>
</reference>
<feature type="region of interest" description="Disordered" evidence="1">
    <location>
        <begin position="37"/>
        <end position="56"/>
    </location>
</feature>
<dbReference type="Proteomes" id="UP000035680">
    <property type="component" value="Unassembled WGS sequence"/>
</dbReference>
<feature type="compositionally biased region" description="Low complexity" evidence="1">
    <location>
        <begin position="71"/>
        <end position="86"/>
    </location>
</feature>
<proteinExistence type="predicted"/>
<sequence>MIQNILCACNLPIKIVMKRKTFYCYKAELFGGPLSRSNNCFKNDSRNRSTHEVSECNDSRIVNNGKDIGGSIENNESNTNDNNVSSISLTNTGDNDGNIENGIKNTEIS</sequence>
<feature type="region of interest" description="Disordered" evidence="1">
    <location>
        <begin position="67"/>
        <end position="109"/>
    </location>
</feature>